<comment type="caution">
    <text evidence="2">The sequence shown here is derived from an EMBL/GenBank/DDBJ whole genome shotgun (WGS) entry which is preliminary data.</text>
</comment>
<accession>A0AAW2HY56</accession>
<gene>
    <name evidence="2" type="ORF">PYX00_002613</name>
</gene>
<evidence type="ECO:0000256" key="1">
    <source>
        <dbReference type="SAM" id="MobiDB-lite"/>
    </source>
</evidence>
<sequence length="121" mass="13493">MHLWRSPTATRNVSDVAPFIRTQLLQSSHNDLTVLKRDPSRPCVARTSRSFPRGTPSYAFSRPMKQANIGRTYSQDPSRMSFRLGSRSVVPLPGRNPVGPSSNTDLHLFSQHLGVDFAEDA</sequence>
<proteinExistence type="predicted"/>
<protein>
    <submittedName>
        <fullName evidence="2">Uncharacterized protein</fullName>
    </submittedName>
</protein>
<reference evidence="2" key="1">
    <citation type="journal article" date="2024" name="Gigascience">
        <title>Chromosome-level genome of the poultry shaft louse Menopon gallinae provides insight into the host-switching and adaptive evolution of parasitic lice.</title>
        <authorList>
            <person name="Xu Y."/>
            <person name="Ma L."/>
            <person name="Liu S."/>
            <person name="Liang Y."/>
            <person name="Liu Q."/>
            <person name="He Z."/>
            <person name="Tian L."/>
            <person name="Duan Y."/>
            <person name="Cai W."/>
            <person name="Li H."/>
            <person name="Song F."/>
        </authorList>
    </citation>
    <scope>NUCLEOTIDE SEQUENCE</scope>
    <source>
        <strain evidence="2">Cailab_2023a</strain>
    </source>
</reference>
<organism evidence="2">
    <name type="scientific">Menopon gallinae</name>
    <name type="common">poultry shaft louse</name>
    <dbReference type="NCBI Taxonomy" id="328185"/>
    <lineage>
        <taxon>Eukaryota</taxon>
        <taxon>Metazoa</taxon>
        <taxon>Ecdysozoa</taxon>
        <taxon>Arthropoda</taxon>
        <taxon>Hexapoda</taxon>
        <taxon>Insecta</taxon>
        <taxon>Pterygota</taxon>
        <taxon>Neoptera</taxon>
        <taxon>Paraneoptera</taxon>
        <taxon>Psocodea</taxon>
        <taxon>Troctomorpha</taxon>
        <taxon>Phthiraptera</taxon>
        <taxon>Amblycera</taxon>
        <taxon>Menoponidae</taxon>
        <taxon>Menopon</taxon>
    </lineage>
</organism>
<dbReference type="EMBL" id="JARGDH010000002">
    <property type="protein sequence ID" value="KAL0274511.1"/>
    <property type="molecule type" value="Genomic_DNA"/>
</dbReference>
<name>A0AAW2HY56_9NEOP</name>
<evidence type="ECO:0000313" key="2">
    <source>
        <dbReference type="EMBL" id="KAL0274511.1"/>
    </source>
</evidence>
<dbReference type="AlphaFoldDB" id="A0AAW2HY56"/>
<feature type="region of interest" description="Disordered" evidence="1">
    <location>
        <begin position="39"/>
        <end position="61"/>
    </location>
</feature>